<dbReference type="SUPFAM" id="SSF52743">
    <property type="entry name" value="Subtilisin-like"/>
    <property type="match status" value="1"/>
</dbReference>
<proteinExistence type="predicted"/>
<dbReference type="GO" id="GO:0006508">
    <property type="term" value="P:proteolysis"/>
    <property type="evidence" value="ECO:0007669"/>
    <property type="project" value="InterPro"/>
</dbReference>
<dbReference type="Gene3D" id="3.40.50.200">
    <property type="entry name" value="Peptidase S8/S53 domain"/>
    <property type="match status" value="1"/>
</dbReference>
<reference evidence="2 3" key="1">
    <citation type="submission" date="2019-06" db="EMBL/GenBank/DDBJ databases">
        <title>Genomic Encyclopedia of Type Strains, Phase IV (KMG-V): Genome sequencing to study the core and pangenomes of soil and plant-associated prokaryotes.</title>
        <authorList>
            <person name="Whitman W."/>
        </authorList>
    </citation>
    <scope>NUCLEOTIDE SEQUENCE [LARGE SCALE GENOMIC DNA]</scope>
    <source>
        <strain evidence="2 3">BR 11796</strain>
    </source>
</reference>
<sequence>MSQGRRLGPVIDRRLRDILQNGVDARAYQDPDAIAPERALVLEIYGSVQRFANAAERVGLEWLAEEIVRLAPPDDLQANDHLIEEDLDEYLFEGEFQLDGVEPMPSIPQSGVTGRLYLAMPTIESLERLLELWDKFRRGDPAPDKHGDWWELFKQLRDVRGWSVQDRLPPDAISAIATSMQRHPNEAIPIELDLWFRDNPRDRQRAWTTVRRLIEAEGGMVLDEAHLPDIRYHAALVRMEPDALSLVLAGQSDIALAREIMAIRPQSMAAHPPTDDGGAVGSGGPAFPVPSVIRPAIAALLDGEPVSGHALLNGRLDVWPLDDVLPTVGEQRYHGTAMASLILNGDLDAGGPALDRRLHVVPLLTYVQSEGREVTPLDKLPLRLVYEAVVRMKQGLPGGEPTGRSVVIINHSLGDLNERLLSSPSPWARALDYLSYHYRVLFVISTGNFEANFSLDGYSSLQDFYRADPMDRERRIIAAVDASRAARRLLAPAEAVNALTIGALHRDHAGPVPGNVVDPFPTFHMANLASRVGLGLRNSIKPELIVDGGRVLAQPTAAAPLLIRAHGPQQVGQKVAAPHHTGILTHTARCCGTSNAAALTTRAGILLSDLLDDATELTGAPAVSDATRAVVLKALLAHTAAWGNAGEHMEDWFEPRGPHAWLRRRENISRYLGFGIPDLETLLGDSQHRVTLVGDGELRQERAHEYRIPLPPSLSSRVDLRRLIVTLAWFSPVRAGSQAYRAFGMEVVPHNRDKSFGIGVAPVRCQPPLALAERGTLVHRILEGEAAVPFLEDGAVVLRVQCKKSPFARMAKLAAPYGLAVTLEVANTINTDIYTEVADRVRVQQRQ</sequence>
<dbReference type="GO" id="GO:0004252">
    <property type="term" value="F:serine-type endopeptidase activity"/>
    <property type="evidence" value="ECO:0007669"/>
    <property type="project" value="InterPro"/>
</dbReference>
<feature type="domain" description="Peptidase S8/S53" evidence="1">
    <location>
        <begin position="326"/>
        <end position="647"/>
    </location>
</feature>
<dbReference type="InterPro" id="IPR034074">
    <property type="entry name" value="Y4bN_pept_dom"/>
</dbReference>
<name>A0A560B1J2_AZOBR</name>
<dbReference type="EMBL" id="VITF01000008">
    <property type="protein sequence ID" value="TWA66477.1"/>
    <property type="molecule type" value="Genomic_DNA"/>
</dbReference>
<organism evidence="2 3">
    <name type="scientific">Azospirillum brasilense</name>
    <dbReference type="NCBI Taxonomy" id="192"/>
    <lineage>
        <taxon>Bacteria</taxon>
        <taxon>Pseudomonadati</taxon>
        <taxon>Pseudomonadota</taxon>
        <taxon>Alphaproteobacteria</taxon>
        <taxon>Rhodospirillales</taxon>
        <taxon>Azospirillaceae</taxon>
        <taxon>Azospirillum</taxon>
    </lineage>
</organism>
<dbReference type="Proteomes" id="UP000316083">
    <property type="component" value="Unassembled WGS sequence"/>
</dbReference>
<dbReference type="CDD" id="cd04847">
    <property type="entry name" value="Peptidases_S8_Subtilisin_like_2"/>
    <property type="match status" value="1"/>
</dbReference>
<dbReference type="InterPro" id="IPR000209">
    <property type="entry name" value="Peptidase_S8/S53_dom"/>
</dbReference>
<dbReference type="Pfam" id="PF00082">
    <property type="entry name" value="Peptidase_S8"/>
    <property type="match status" value="1"/>
</dbReference>
<protein>
    <submittedName>
        <fullName evidence="2">Subtilase family protein</fullName>
    </submittedName>
</protein>
<evidence type="ECO:0000313" key="3">
    <source>
        <dbReference type="Proteomes" id="UP000316083"/>
    </source>
</evidence>
<gene>
    <name evidence="2" type="ORF">FBZ82_108142</name>
</gene>
<evidence type="ECO:0000313" key="2">
    <source>
        <dbReference type="EMBL" id="TWA66477.1"/>
    </source>
</evidence>
<evidence type="ECO:0000259" key="1">
    <source>
        <dbReference type="Pfam" id="PF00082"/>
    </source>
</evidence>
<accession>A0A560B1J2</accession>
<comment type="caution">
    <text evidence="2">The sequence shown here is derived from an EMBL/GenBank/DDBJ whole genome shotgun (WGS) entry which is preliminary data.</text>
</comment>
<dbReference type="InterPro" id="IPR036852">
    <property type="entry name" value="Peptidase_S8/S53_dom_sf"/>
</dbReference>
<dbReference type="AlphaFoldDB" id="A0A560B1J2"/>